<organism evidence="2 3">
    <name type="scientific">Nannochloropsis gaditana</name>
    <dbReference type="NCBI Taxonomy" id="72520"/>
    <lineage>
        <taxon>Eukaryota</taxon>
        <taxon>Sar</taxon>
        <taxon>Stramenopiles</taxon>
        <taxon>Ochrophyta</taxon>
        <taxon>Eustigmatophyceae</taxon>
        <taxon>Eustigmatales</taxon>
        <taxon>Monodopsidaceae</taxon>
        <taxon>Nannochloropsis</taxon>
    </lineage>
</organism>
<protein>
    <submittedName>
        <fullName evidence="2">Mitochondrial protein import receptor</fullName>
    </submittedName>
</protein>
<dbReference type="InterPro" id="IPR011990">
    <property type="entry name" value="TPR-like_helical_dom_sf"/>
</dbReference>
<feature type="region of interest" description="Disordered" evidence="1">
    <location>
        <begin position="1"/>
        <end position="25"/>
    </location>
</feature>
<sequence length="130" mass="14468">MLISPSLPPSLPASCPPSPFSGASLPTEEEQANLFSWAGTFLHLKHDLDEARKVLEHSSSLNPDSPELLIKRGCLHLDRSELEEAKLLLEKARETSPTSAFVYLWRCQFWMSGKMTEEGTKEEGNKGGRD</sequence>
<dbReference type="EMBL" id="AZIL01003462">
    <property type="protein sequence ID" value="EWM20028.1"/>
    <property type="molecule type" value="Genomic_DNA"/>
</dbReference>
<evidence type="ECO:0000313" key="2">
    <source>
        <dbReference type="EMBL" id="EWM20028.1"/>
    </source>
</evidence>
<accession>W7T966</accession>
<evidence type="ECO:0000313" key="3">
    <source>
        <dbReference type="Proteomes" id="UP000019335"/>
    </source>
</evidence>
<proteinExistence type="predicted"/>
<dbReference type="SUPFAM" id="SSF48452">
    <property type="entry name" value="TPR-like"/>
    <property type="match status" value="1"/>
</dbReference>
<dbReference type="Gene3D" id="1.25.40.10">
    <property type="entry name" value="Tetratricopeptide repeat domain"/>
    <property type="match status" value="1"/>
</dbReference>
<comment type="caution">
    <text evidence="2">The sequence shown here is derived from an EMBL/GenBank/DDBJ whole genome shotgun (WGS) entry which is preliminary data.</text>
</comment>
<keyword evidence="2" id="KW-0675">Receptor</keyword>
<keyword evidence="3" id="KW-1185">Reference proteome</keyword>
<feature type="compositionally biased region" description="Pro residues" evidence="1">
    <location>
        <begin position="1"/>
        <end position="19"/>
    </location>
</feature>
<dbReference type="AlphaFoldDB" id="W7T966"/>
<evidence type="ECO:0000256" key="1">
    <source>
        <dbReference type="SAM" id="MobiDB-lite"/>
    </source>
</evidence>
<name>W7T966_9STRA</name>
<reference evidence="2 3" key="1">
    <citation type="journal article" date="2014" name="Mol. Plant">
        <title>Chromosome Scale Genome Assembly and Transcriptome Profiling of Nannochloropsis gaditana in Nitrogen Depletion.</title>
        <authorList>
            <person name="Corteggiani Carpinelli E."/>
            <person name="Telatin A."/>
            <person name="Vitulo N."/>
            <person name="Forcato C."/>
            <person name="D'Angelo M."/>
            <person name="Schiavon R."/>
            <person name="Vezzi A."/>
            <person name="Giacometti G.M."/>
            <person name="Morosinotto T."/>
            <person name="Valle G."/>
        </authorList>
    </citation>
    <scope>NUCLEOTIDE SEQUENCE [LARGE SCALE GENOMIC DNA]</scope>
    <source>
        <strain evidence="2 3">B-31</strain>
    </source>
</reference>
<gene>
    <name evidence="2" type="ORF">Naga_102215g1</name>
</gene>
<dbReference type="Proteomes" id="UP000019335">
    <property type="component" value="Unassembled WGS sequence"/>
</dbReference>